<evidence type="ECO:0000313" key="2">
    <source>
        <dbReference type="Proteomes" id="UP000256838"/>
    </source>
</evidence>
<accession>A0A3D8JXV4</accession>
<dbReference type="EMBL" id="QRGA01000008">
    <property type="protein sequence ID" value="RDU97859.1"/>
    <property type="molecule type" value="Genomic_DNA"/>
</dbReference>
<dbReference type="AlphaFoldDB" id="A0A3D8JXV4"/>
<name>A0A3D8JXV4_9BURK</name>
<proteinExistence type="predicted"/>
<evidence type="ECO:0000313" key="1">
    <source>
        <dbReference type="EMBL" id="RDU97859.1"/>
    </source>
</evidence>
<protein>
    <submittedName>
        <fullName evidence="1">Uncharacterized protein</fullName>
    </submittedName>
</protein>
<keyword evidence="2" id="KW-1185">Reference proteome</keyword>
<reference evidence="1 2" key="1">
    <citation type="submission" date="2018-08" db="EMBL/GenBank/DDBJ databases">
        <title>Paraburkholderia sp. DHOM06 isolated from forest soil.</title>
        <authorList>
            <person name="Gao Z.-H."/>
            <person name="Qiu L.-H."/>
        </authorList>
    </citation>
    <scope>NUCLEOTIDE SEQUENCE [LARGE SCALE GENOMIC DNA]</scope>
    <source>
        <strain evidence="1 2">DHOM06</strain>
    </source>
</reference>
<gene>
    <name evidence="1" type="ORF">DWV00_15000</name>
</gene>
<dbReference type="Proteomes" id="UP000256838">
    <property type="component" value="Unassembled WGS sequence"/>
</dbReference>
<sequence>MFLVTARRNVSDWFEMKQELPPAMFHSRAALESWAQGNGINVQPFPNASSDKTVLLRKLGSQPEYEALWVRVDFREYRNVMKKYLRRFYLSKKDHRGKQLSKDRQVSNEAVLEAAAKHFDADHVIARHRLGNHRINGWVMLLPVPKGSNRGFGSRVEKWASRVAKDVPTIAITPLLLLKLYGVTSPPKDKLNFDKFMEMLAMTIEPFSGKEDLVEAVRSEILAQWPELQQIENCSAALRRNP</sequence>
<organism evidence="1 2">
    <name type="scientific">Trinickia dinghuensis</name>
    <dbReference type="NCBI Taxonomy" id="2291023"/>
    <lineage>
        <taxon>Bacteria</taxon>
        <taxon>Pseudomonadati</taxon>
        <taxon>Pseudomonadota</taxon>
        <taxon>Betaproteobacteria</taxon>
        <taxon>Burkholderiales</taxon>
        <taxon>Burkholderiaceae</taxon>
        <taxon>Trinickia</taxon>
    </lineage>
</organism>
<comment type="caution">
    <text evidence="1">The sequence shown here is derived from an EMBL/GenBank/DDBJ whole genome shotgun (WGS) entry which is preliminary data.</text>
</comment>